<dbReference type="GO" id="GO:0015293">
    <property type="term" value="F:symporter activity"/>
    <property type="evidence" value="ECO:0007669"/>
    <property type="project" value="UniProtKB-KW"/>
</dbReference>
<dbReference type="GO" id="GO:0005315">
    <property type="term" value="F:phosphate transmembrane transporter activity"/>
    <property type="evidence" value="ECO:0007669"/>
    <property type="project" value="InterPro"/>
</dbReference>
<feature type="transmembrane region" description="Helical" evidence="11">
    <location>
        <begin position="217"/>
        <end position="235"/>
    </location>
</feature>
<dbReference type="RefSeq" id="WP_314515970.1">
    <property type="nucleotide sequence ID" value="NZ_JASJOU010000012.1"/>
</dbReference>
<dbReference type="Pfam" id="PF01384">
    <property type="entry name" value="PHO4"/>
    <property type="match status" value="1"/>
</dbReference>
<gene>
    <name evidence="12" type="ORF">QNI22_28155</name>
</gene>
<reference evidence="12" key="1">
    <citation type="submission" date="2023-05" db="EMBL/GenBank/DDBJ databases">
        <authorList>
            <person name="Zhang X."/>
        </authorList>
    </citation>
    <scope>NUCLEOTIDE SEQUENCE</scope>
    <source>
        <strain evidence="12">BD1B2-1</strain>
    </source>
</reference>
<keyword evidence="4" id="KW-1003">Cell membrane</keyword>
<keyword evidence="7" id="KW-0769">Symport</keyword>
<feature type="transmembrane region" description="Helical" evidence="11">
    <location>
        <begin position="192"/>
        <end position="211"/>
    </location>
</feature>
<comment type="caution">
    <text evidence="12">The sequence shown here is derived from an EMBL/GenBank/DDBJ whole genome shotgun (WGS) entry which is preliminary data.</text>
</comment>
<keyword evidence="9 11" id="KW-0472">Membrane</keyword>
<evidence type="ECO:0000256" key="1">
    <source>
        <dbReference type="ARBA" id="ARBA00004651"/>
    </source>
</evidence>
<feature type="transmembrane region" description="Helical" evidence="11">
    <location>
        <begin position="52"/>
        <end position="77"/>
    </location>
</feature>
<evidence type="ECO:0000313" key="12">
    <source>
        <dbReference type="EMBL" id="MDJ1504567.1"/>
    </source>
</evidence>
<dbReference type="PANTHER" id="PTHR11101:SF65">
    <property type="entry name" value="LOW-AFFINITY INORGANIC PHOSPHATE TRANSPORTER PITA-RELATED"/>
    <property type="match status" value="1"/>
</dbReference>
<evidence type="ECO:0000256" key="3">
    <source>
        <dbReference type="ARBA" id="ARBA00022448"/>
    </source>
</evidence>
<comment type="similarity">
    <text evidence="2">Belongs to the inorganic phosphate transporter (PiT) (TC 2.A.20) family. Pit subfamily.</text>
</comment>
<evidence type="ECO:0000256" key="6">
    <source>
        <dbReference type="ARBA" id="ARBA00022692"/>
    </source>
</evidence>
<evidence type="ECO:0000256" key="5">
    <source>
        <dbReference type="ARBA" id="ARBA00022592"/>
    </source>
</evidence>
<dbReference type="PANTHER" id="PTHR11101">
    <property type="entry name" value="PHOSPHATE TRANSPORTER"/>
    <property type="match status" value="1"/>
</dbReference>
<keyword evidence="3 11" id="KW-0813">Transport</keyword>
<dbReference type="Proteomes" id="UP001232063">
    <property type="component" value="Unassembled WGS sequence"/>
</dbReference>
<evidence type="ECO:0000256" key="11">
    <source>
        <dbReference type="RuleBase" id="RU363058"/>
    </source>
</evidence>
<comment type="subcellular location">
    <subcellularLocation>
        <location evidence="1">Cell membrane</location>
        <topology evidence="1">Multi-pass membrane protein</topology>
    </subcellularLocation>
    <subcellularLocation>
        <location evidence="11">Membrane</location>
        <topology evidence="11">Multi-pass membrane protein</topology>
    </subcellularLocation>
</comment>
<protein>
    <recommendedName>
        <fullName evidence="11">Phosphate transporter</fullName>
    </recommendedName>
</protein>
<feature type="transmembrane region" description="Helical" evidence="11">
    <location>
        <begin position="149"/>
        <end position="171"/>
    </location>
</feature>
<evidence type="ECO:0000256" key="7">
    <source>
        <dbReference type="ARBA" id="ARBA00022847"/>
    </source>
</evidence>
<evidence type="ECO:0000256" key="8">
    <source>
        <dbReference type="ARBA" id="ARBA00022989"/>
    </source>
</evidence>
<keyword evidence="5 11" id="KW-0592">Phosphate transport</keyword>
<accession>A0AAE3RAM1</accession>
<dbReference type="GO" id="GO:0035435">
    <property type="term" value="P:phosphate ion transmembrane transport"/>
    <property type="evidence" value="ECO:0007669"/>
    <property type="project" value="TreeGrafter"/>
</dbReference>
<dbReference type="GO" id="GO:0005886">
    <property type="term" value="C:plasma membrane"/>
    <property type="evidence" value="ECO:0007669"/>
    <property type="project" value="UniProtKB-SubCell"/>
</dbReference>
<name>A0AAE3RAM1_9BACT</name>
<feature type="transmembrane region" description="Helical" evidence="11">
    <location>
        <begin position="434"/>
        <end position="456"/>
    </location>
</feature>
<dbReference type="EMBL" id="JASJOU010000012">
    <property type="protein sequence ID" value="MDJ1504567.1"/>
    <property type="molecule type" value="Genomic_DNA"/>
</dbReference>
<evidence type="ECO:0000256" key="9">
    <source>
        <dbReference type="ARBA" id="ARBA00023136"/>
    </source>
</evidence>
<sequence length="460" mass="50041">MFGLEVGLLILLLFCLFCACAFEFVNGFHDTANAVATVIYTNSLQPWTAVTWSGICNFVGVLTGGIAVAMGIVNLLPTNLLIDQNVWHNVAMILALLFSAIIWNLGTWYFGLPASSSHTLIGSILGVGLAFGLMNNSVESVNWGKAGEIGLSLLISPLFGFSITIVLMYILRRTVENKAIFKEPPKKQAPPLWIRIILIITCTLVSFFHGSNDGQKGVGLVMLILISIVPLRFAIDSRLDKKELHTHAASLHVLVSSLDTTRLSKEAKEAITLVSKELGEMEQAIPTKANEDIAPEKKLEIRRDILLINKQTSIIKKEVGQEDTKAIEKDMERLNAFTNYAPTWVTVMISISLGLGTMIGWKRIVRTIGEKIGKSHLTYAQGASSELVAASTIGLATGLGLPVSTTHVLSSGIAGSMVASNGIKNLQPKTIRNIAMAWILTLPVSIFLSATLYVIFRWIL</sequence>
<evidence type="ECO:0000256" key="2">
    <source>
        <dbReference type="ARBA" id="ARBA00005342"/>
    </source>
</evidence>
<keyword evidence="13" id="KW-1185">Reference proteome</keyword>
<organism evidence="12 13">
    <name type="scientific">Xanthocytophaga agilis</name>
    <dbReference type="NCBI Taxonomy" id="3048010"/>
    <lineage>
        <taxon>Bacteria</taxon>
        <taxon>Pseudomonadati</taxon>
        <taxon>Bacteroidota</taxon>
        <taxon>Cytophagia</taxon>
        <taxon>Cytophagales</taxon>
        <taxon>Rhodocytophagaceae</taxon>
        <taxon>Xanthocytophaga</taxon>
    </lineage>
</organism>
<evidence type="ECO:0000256" key="4">
    <source>
        <dbReference type="ARBA" id="ARBA00022475"/>
    </source>
</evidence>
<evidence type="ECO:0000256" key="10">
    <source>
        <dbReference type="ARBA" id="ARBA00047348"/>
    </source>
</evidence>
<feature type="transmembrane region" description="Helical" evidence="11">
    <location>
        <begin position="89"/>
        <end position="110"/>
    </location>
</feature>
<dbReference type="InterPro" id="IPR001204">
    <property type="entry name" value="Phos_transporter"/>
</dbReference>
<dbReference type="AlphaFoldDB" id="A0AAE3RAM1"/>
<comment type="catalytic activity">
    <reaction evidence="10">
        <text>phosphate(in) + H(+)(in) = phosphate(out) + H(+)(out)</text>
        <dbReference type="Rhea" id="RHEA:29939"/>
        <dbReference type="ChEBI" id="CHEBI:15378"/>
        <dbReference type="ChEBI" id="CHEBI:43474"/>
    </reaction>
</comment>
<evidence type="ECO:0000313" key="13">
    <source>
        <dbReference type="Proteomes" id="UP001232063"/>
    </source>
</evidence>
<keyword evidence="6 11" id="KW-0812">Transmembrane</keyword>
<keyword evidence="8 11" id="KW-1133">Transmembrane helix</keyword>
<proteinExistence type="inferred from homology"/>